<keyword evidence="9" id="KW-0406">Ion transport</keyword>
<dbReference type="InterPro" id="IPR039426">
    <property type="entry name" value="TonB-dep_rcpt-like"/>
</dbReference>
<dbReference type="GeneID" id="57476177"/>
<dbReference type="Gene3D" id="2.170.130.10">
    <property type="entry name" value="TonB-dependent receptor, plug domain"/>
    <property type="match status" value="1"/>
</dbReference>
<keyword evidence="5" id="KW-0410">Iron transport</keyword>
<evidence type="ECO:0000313" key="20">
    <source>
        <dbReference type="Proteomes" id="UP000013940"/>
    </source>
</evidence>
<dbReference type="GO" id="GO:0015344">
    <property type="term" value="F:siderophore uptake transmembrane transporter activity"/>
    <property type="evidence" value="ECO:0007669"/>
    <property type="project" value="TreeGrafter"/>
</dbReference>
<feature type="chain" id="PRO_5011976762" description="Ferric aerobactin receptor" evidence="17">
    <location>
        <begin position="36"/>
        <end position="825"/>
    </location>
</feature>
<organism evidence="19 20">
    <name type="scientific">Pseudomonas protegens (strain DSM 19095 / LMG 27888 / CFBP 6595 / CHA0)</name>
    <dbReference type="NCBI Taxonomy" id="1124983"/>
    <lineage>
        <taxon>Bacteria</taxon>
        <taxon>Pseudomonadati</taxon>
        <taxon>Pseudomonadota</taxon>
        <taxon>Gammaproteobacteria</taxon>
        <taxon>Pseudomonadales</taxon>
        <taxon>Pseudomonadaceae</taxon>
        <taxon>Pseudomonas</taxon>
    </lineage>
</organism>
<evidence type="ECO:0000313" key="19">
    <source>
        <dbReference type="EMBL" id="AGL84955.1"/>
    </source>
</evidence>
<dbReference type="PANTHER" id="PTHR30069">
    <property type="entry name" value="TONB-DEPENDENT OUTER MEMBRANE RECEPTOR"/>
    <property type="match status" value="1"/>
</dbReference>
<dbReference type="InterPro" id="IPR010105">
    <property type="entry name" value="TonB_sidphr_rcpt"/>
</dbReference>
<reference evidence="20" key="1">
    <citation type="journal article" date="2014" name="Genome Announc.">
        <title>Full-genome sequence of the plant growth-promoting bacterium Pseudomonas protegens CHA0.</title>
        <authorList>
            <person name="Jousset A."/>
            <person name="Schuldes J."/>
            <person name="Keel C."/>
            <person name="Maurhofer M."/>
            <person name="Daniel R."/>
            <person name="Scheu S."/>
            <person name="Thuermer A."/>
        </authorList>
    </citation>
    <scope>NUCLEOTIDE SEQUENCE [LARGE SCALE GENOMIC DNA]</scope>
    <source>
        <strain evidence="20">DSM 19095 / LMG 27888 / CFBP 6595 / CHA0</strain>
    </source>
</reference>
<evidence type="ECO:0000256" key="6">
    <source>
        <dbReference type="ARBA" id="ARBA00022692"/>
    </source>
</evidence>
<dbReference type="InterPro" id="IPR012910">
    <property type="entry name" value="Plug_dom"/>
</dbReference>
<evidence type="ECO:0000256" key="13">
    <source>
        <dbReference type="ARBA" id="ARBA00023237"/>
    </source>
</evidence>
<evidence type="ECO:0000256" key="15">
    <source>
        <dbReference type="PROSITE-ProRule" id="PRU01360"/>
    </source>
</evidence>
<dbReference type="EMBL" id="CP003190">
    <property type="protein sequence ID" value="AGL84955.1"/>
    <property type="molecule type" value="Genomic_DNA"/>
</dbReference>
<protein>
    <recommendedName>
        <fullName evidence="14">Ferric aerobactin receptor</fullName>
    </recommendedName>
</protein>
<evidence type="ECO:0000256" key="12">
    <source>
        <dbReference type="ARBA" id="ARBA00023170"/>
    </source>
</evidence>
<evidence type="ECO:0000256" key="11">
    <source>
        <dbReference type="ARBA" id="ARBA00023136"/>
    </source>
</evidence>
<dbReference type="NCBIfam" id="TIGR01783">
    <property type="entry name" value="TonB-siderophor"/>
    <property type="match status" value="1"/>
</dbReference>
<keyword evidence="12 19" id="KW-0675">Receptor</keyword>
<name>A0A2C9EMT3_PSEPH</name>
<dbReference type="InterPro" id="IPR037066">
    <property type="entry name" value="Plug_dom_sf"/>
</dbReference>
<dbReference type="InterPro" id="IPR036942">
    <property type="entry name" value="Beta-barrel_TonB_sf"/>
</dbReference>
<keyword evidence="4 15" id="KW-1134">Transmembrane beta strand</keyword>
<dbReference type="eggNOG" id="COG4771">
    <property type="taxonomic scope" value="Bacteria"/>
</dbReference>
<dbReference type="GO" id="GO:0038023">
    <property type="term" value="F:signaling receptor activity"/>
    <property type="evidence" value="ECO:0007669"/>
    <property type="project" value="InterPro"/>
</dbReference>
<proteinExistence type="inferred from homology"/>
<keyword evidence="11 15" id="KW-0472">Membrane</keyword>
<dbReference type="Proteomes" id="UP000013940">
    <property type="component" value="Chromosome"/>
</dbReference>
<evidence type="ECO:0000256" key="2">
    <source>
        <dbReference type="ARBA" id="ARBA00009810"/>
    </source>
</evidence>
<evidence type="ECO:0000256" key="4">
    <source>
        <dbReference type="ARBA" id="ARBA00022452"/>
    </source>
</evidence>
<evidence type="ECO:0000256" key="5">
    <source>
        <dbReference type="ARBA" id="ARBA00022496"/>
    </source>
</evidence>
<evidence type="ECO:0000256" key="1">
    <source>
        <dbReference type="ARBA" id="ARBA00004571"/>
    </source>
</evidence>
<evidence type="ECO:0000256" key="3">
    <source>
        <dbReference type="ARBA" id="ARBA00022448"/>
    </source>
</evidence>
<accession>A0A2C9EMT3</accession>
<dbReference type="GO" id="GO:0009279">
    <property type="term" value="C:cell outer membrane"/>
    <property type="evidence" value="ECO:0007669"/>
    <property type="project" value="UniProtKB-SubCell"/>
</dbReference>
<evidence type="ECO:0000256" key="17">
    <source>
        <dbReference type="SAM" id="SignalP"/>
    </source>
</evidence>
<dbReference type="SUPFAM" id="SSF56935">
    <property type="entry name" value="Porins"/>
    <property type="match status" value="1"/>
</dbReference>
<dbReference type="GO" id="GO:0044718">
    <property type="term" value="P:siderophore transmembrane transport"/>
    <property type="evidence" value="ECO:0007669"/>
    <property type="project" value="TreeGrafter"/>
</dbReference>
<evidence type="ECO:0000256" key="16">
    <source>
        <dbReference type="RuleBase" id="RU003357"/>
    </source>
</evidence>
<dbReference type="CDD" id="cd01347">
    <property type="entry name" value="ligand_gated_channel"/>
    <property type="match status" value="1"/>
</dbReference>
<dbReference type="PROSITE" id="PS52016">
    <property type="entry name" value="TONB_DEPENDENT_REC_3"/>
    <property type="match status" value="1"/>
</dbReference>
<keyword evidence="7 17" id="KW-0732">Signal</keyword>
<evidence type="ECO:0000256" key="9">
    <source>
        <dbReference type="ARBA" id="ARBA00023065"/>
    </source>
</evidence>
<dbReference type="FunFam" id="2.40.170.20:FF:000007">
    <property type="entry name" value="Ferric aerobactin receptor"/>
    <property type="match status" value="1"/>
</dbReference>
<sequence>MFKLSTLGRGHHIMRRTLLAQALFAGALSPVLAQAQEAATVSQAGSAQERRVSLNLPAQPLDQALTRFADQADLRLLYTTSDVEGLQSTALNGEVTVAQALQSLLAGSGMSWSFSDGHTVILRRAGVPAASLNLKPTQVTVASRTSAAISEIPGTVWVVEQSQLREQLSTGVSLKEAIGKLVPGLDLAPEGRTNYGQNMRGRNVLVMIDGVSQNSSRGLSRQFDSISPFNVERVEVLSGASAIYGGGATGGIINIVTKKGEPGPARFETQLGASSGFNNSDDLTTRIAQSVSGGNEAISGRLAVAGEQNQAFYDGAGKQIFIDNTQTDLQYNRTLDLMGSLALQFNEEQSLDLLAQYYDSGNHGSTGIYFPNLKYKAPSNLEDAELRGGYSTDLEPRTKRLLLNANYHHSDVLGQDFYLQASYRKEDDNFFPFPYYNSGSPAGSKGVYFAASQQNFEVTSLKALFAKEFEAFKLTYGVDLDRERFNAQQSTFDQGISSGSGGLDLVTQSKAPRYPSYRVDGLSGYAQLDWHATDNLTVSGGYRRQQMDVDVGQFKNVPGGSNDYAVNLYNLGTIYDFKNGHQLWVNYGEGFDLPDPAKFYGKPGLSVDDNPLAGIKSRQVETGWRFSDSDWDAQAALYYIWSDKVITTDQATLTIDVKDQKSRDYGFESALTRHFQNGWELGGTLHAVRSEEENKNGGWSKRDARYASLSKLTAFVGWKDDSSSVRLQGNHAFTLKDDAVKQIDATHSVDAPNTIDGYTTFDLLGSHDTEFGTFSGGIQNLLDKQYSTVWGQRAKLFYSPTYGPDYLYDYQGRGRTYTLTWTMAY</sequence>
<gene>
    <name evidence="19" type="primary">rhtA1</name>
    <name evidence="19" type="ORF">PFLCHA0_c31850</name>
</gene>
<dbReference type="FunFam" id="2.170.130.10:FF:000011">
    <property type="entry name" value="TonB-dependent siderophore receptor"/>
    <property type="match status" value="1"/>
</dbReference>
<dbReference type="PANTHER" id="PTHR30069:SF42">
    <property type="entry name" value="FERRIC AEROBACTIN RECEPTOR"/>
    <property type="match status" value="1"/>
</dbReference>
<keyword evidence="13 15" id="KW-0998">Cell outer membrane</keyword>
<evidence type="ECO:0000256" key="7">
    <source>
        <dbReference type="ARBA" id="ARBA00022729"/>
    </source>
</evidence>
<dbReference type="RefSeq" id="WP_015635717.1">
    <property type="nucleotide sequence ID" value="NC_021237.1"/>
</dbReference>
<dbReference type="KEGG" id="pprc:PFLCHA0_c31850"/>
<dbReference type="Pfam" id="PF07660">
    <property type="entry name" value="STN"/>
    <property type="match status" value="1"/>
</dbReference>
<evidence type="ECO:0000256" key="8">
    <source>
        <dbReference type="ARBA" id="ARBA00023004"/>
    </source>
</evidence>
<keyword evidence="3 15" id="KW-0813">Transport</keyword>
<dbReference type="InterPro" id="IPR011662">
    <property type="entry name" value="Secretin/TonB_short_N"/>
</dbReference>
<keyword evidence="10 16" id="KW-0798">TonB box</keyword>
<comment type="similarity">
    <text evidence="2 15 16">Belongs to the TonB-dependent receptor family.</text>
</comment>
<evidence type="ECO:0000256" key="14">
    <source>
        <dbReference type="ARBA" id="ARBA00072094"/>
    </source>
</evidence>
<dbReference type="SMART" id="SM00965">
    <property type="entry name" value="STN"/>
    <property type="match status" value="1"/>
</dbReference>
<keyword evidence="6 15" id="KW-0812">Transmembrane</keyword>
<evidence type="ECO:0000259" key="18">
    <source>
        <dbReference type="SMART" id="SM00965"/>
    </source>
</evidence>
<dbReference type="Gene3D" id="3.55.50.30">
    <property type="match status" value="1"/>
</dbReference>
<feature type="signal peptide" evidence="17">
    <location>
        <begin position="1"/>
        <end position="35"/>
    </location>
</feature>
<evidence type="ECO:0000256" key="10">
    <source>
        <dbReference type="ARBA" id="ARBA00023077"/>
    </source>
</evidence>
<keyword evidence="8" id="KW-0408">Iron</keyword>
<feature type="domain" description="Secretin/TonB short N-terminal" evidence="18">
    <location>
        <begin position="74"/>
        <end position="125"/>
    </location>
</feature>
<dbReference type="Pfam" id="PF07715">
    <property type="entry name" value="Plug"/>
    <property type="match status" value="1"/>
</dbReference>
<dbReference type="Pfam" id="PF00593">
    <property type="entry name" value="TonB_dep_Rec_b-barrel"/>
    <property type="match status" value="1"/>
</dbReference>
<comment type="subcellular location">
    <subcellularLocation>
        <location evidence="1 15">Cell outer membrane</location>
        <topology evidence="1 15">Multi-pass membrane protein</topology>
    </subcellularLocation>
</comment>
<dbReference type="HOGENOM" id="CLU_015930_1_0_6"/>
<dbReference type="AlphaFoldDB" id="A0A2C9EMT3"/>
<dbReference type="Gene3D" id="2.40.170.20">
    <property type="entry name" value="TonB-dependent receptor, beta-barrel domain"/>
    <property type="match status" value="1"/>
</dbReference>
<dbReference type="InterPro" id="IPR000531">
    <property type="entry name" value="Beta-barrel_TonB"/>
</dbReference>